<comment type="caution">
    <text evidence="1">The sequence shown here is derived from an EMBL/GenBank/DDBJ whole genome shotgun (WGS) entry which is preliminary data.</text>
</comment>
<organism evidence="1 2">
    <name type="scientific">Protopolystoma xenopodis</name>
    <dbReference type="NCBI Taxonomy" id="117903"/>
    <lineage>
        <taxon>Eukaryota</taxon>
        <taxon>Metazoa</taxon>
        <taxon>Spiralia</taxon>
        <taxon>Lophotrochozoa</taxon>
        <taxon>Platyhelminthes</taxon>
        <taxon>Monogenea</taxon>
        <taxon>Polyopisthocotylea</taxon>
        <taxon>Polystomatidea</taxon>
        <taxon>Polystomatidae</taxon>
        <taxon>Protopolystoma</taxon>
    </lineage>
</organism>
<protein>
    <submittedName>
        <fullName evidence="1">Uncharacterized protein</fullName>
    </submittedName>
</protein>
<dbReference type="AlphaFoldDB" id="A0A448X6T8"/>
<keyword evidence="2" id="KW-1185">Reference proteome</keyword>
<accession>A0A448X6T8</accession>
<evidence type="ECO:0000313" key="1">
    <source>
        <dbReference type="EMBL" id="VEL29557.1"/>
    </source>
</evidence>
<reference evidence="1" key="1">
    <citation type="submission" date="2018-11" db="EMBL/GenBank/DDBJ databases">
        <authorList>
            <consortium name="Pathogen Informatics"/>
        </authorList>
    </citation>
    <scope>NUCLEOTIDE SEQUENCE</scope>
</reference>
<evidence type="ECO:0000313" key="2">
    <source>
        <dbReference type="Proteomes" id="UP000784294"/>
    </source>
</evidence>
<proteinExistence type="predicted"/>
<gene>
    <name evidence="1" type="ORF">PXEA_LOCUS22997</name>
</gene>
<dbReference type="EMBL" id="CAAALY010104215">
    <property type="protein sequence ID" value="VEL29557.1"/>
    <property type="molecule type" value="Genomic_DNA"/>
</dbReference>
<dbReference type="Proteomes" id="UP000784294">
    <property type="component" value="Unassembled WGS sequence"/>
</dbReference>
<name>A0A448X6T8_9PLAT</name>
<sequence length="73" mass="7563">MSSGQLTSSVRNLAGLIGMIGDTDNENTAEPGTAGTQLSFGARLGGLPEAGSLGERLQIRRLAAPIYSMCPRK</sequence>